<dbReference type="InterPro" id="IPR006059">
    <property type="entry name" value="SBP"/>
</dbReference>
<feature type="signal peptide" evidence="1">
    <location>
        <begin position="1"/>
        <end position="20"/>
    </location>
</feature>
<dbReference type="PANTHER" id="PTHR43649:SF30">
    <property type="entry name" value="ABC TRANSPORTER SUBSTRATE-BINDING PROTEIN"/>
    <property type="match status" value="1"/>
</dbReference>
<dbReference type="KEGG" id="amd:AMED_7419"/>
<gene>
    <name evidence="2" type="ordered locus">AMED_7419</name>
</gene>
<dbReference type="GeneID" id="92875053"/>
<dbReference type="RefSeq" id="WP_013229176.1">
    <property type="nucleotide sequence ID" value="NC_014318.1"/>
</dbReference>
<dbReference type="eggNOG" id="COG1653">
    <property type="taxonomic scope" value="Bacteria"/>
</dbReference>
<reference evidence="2 3" key="1">
    <citation type="journal article" date="2010" name="Cell Res.">
        <title>Complete genome sequence of the rifamycin SV-producing Amycolatopsis mediterranei U32 revealed its genetic characteristics in phylogeny and metabolism.</title>
        <authorList>
            <person name="Zhao W."/>
            <person name="Zhong Y."/>
            <person name="Yuan H."/>
            <person name="Wang J."/>
            <person name="Zheng H."/>
            <person name="Wang Y."/>
            <person name="Cen X."/>
            <person name="Xu F."/>
            <person name="Bai J."/>
            <person name="Han X."/>
            <person name="Lu G."/>
            <person name="Zhu Y."/>
            <person name="Shao Z."/>
            <person name="Yan H."/>
            <person name="Li C."/>
            <person name="Peng N."/>
            <person name="Zhang Z."/>
            <person name="Zhang Y."/>
            <person name="Lin W."/>
            <person name="Fan Y."/>
            <person name="Qin Z."/>
            <person name="Hu Y."/>
            <person name="Zhu B."/>
            <person name="Wang S."/>
            <person name="Ding X."/>
            <person name="Zhao G.P."/>
        </authorList>
    </citation>
    <scope>NUCLEOTIDE SEQUENCE [LARGE SCALE GENOMIC DNA]</scope>
    <source>
        <strain evidence="3">U-32</strain>
    </source>
</reference>
<dbReference type="Gene3D" id="3.40.190.10">
    <property type="entry name" value="Periplasmic binding protein-like II"/>
    <property type="match status" value="2"/>
</dbReference>
<dbReference type="AlphaFoldDB" id="A0A0H3DG83"/>
<accession>A0A0H3DG83</accession>
<dbReference type="PANTHER" id="PTHR43649">
    <property type="entry name" value="ARABINOSE-BINDING PROTEIN-RELATED"/>
    <property type="match status" value="1"/>
</dbReference>
<evidence type="ECO:0000313" key="2">
    <source>
        <dbReference type="EMBL" id="ADJ49133.1"/>
    </source>
</evidence>
<dbReference type="HOGENOM" id="CLU_031285_5_0_11"/>
<dbReference type="Proteomes" id="UP000000328">
    <property type="component" value="Chromosome"/>
</dbReference>
<dbReference type="Pfam" id="PF01547">
    <property type="entry name" value="SBP_bac_1"/>
    <property type="match status" value="1"/>
</dbReference>
<dbReference type="OrthoDB" id="7918484at2"/>
<dbReference type="SUPFAM" id="SSF53850">
    <property type="entry name" value="Periplasmic binding protein-like II"/>
    <property type="match status" value="1"/>
</dbReference>
<keyword evidence="2" id="KW-0813">Transport</keyword>
<feature type="chain" id="PRO_5039441426" evidence="1">
    <location>
        <begin position="21"/>
        <end position="428"/>
    </location>
</feature>
<organism evidence="2 3">
    <name type="scientific">Amycolatopsis mediterranei (strain U-32)</name>
    <dbReference type="NCBI Taxonomy" id="749927"/>
    <lineage>
        <taxon>Bacteria</taxon>
        <taxon>Bacillati</taxon>
        <taxon>Actinomycetota</taxon>
        <taxon>Actinomycetes</taxon>
        <taxon>Pseudonocardiales</taxon>
        <taxon>Pseudonocardiaceae</taxon>
        <taxon>Amycolatopsis</taxon>
    </lineage>
</organism>
<keyword evidence="2" id="KW-0762">Sugar transport</keyword>
<dbReference type="EMBL" id="CP002000">
    <property type="protein sequence ID" value="ADJ49133.1"/>
    <property type="molecule type" value="Genomic_DNA"/>
</dbReference>
<proteinExistence type="predicted"/>
<evidence type="ECO:0000313" key="3">
    <source>
        <dbReference type="Proteomes" id="UP000000328"/>
    </source>
</evidence>
<dbReference type="PATRIC" id="fig|749927.5.peg.7715"/>
<protein>
    <submittedName>
        <fullName evidence="2">Periplasmic substrate-binding component of ABC-type sugar transport system</fullName>
    </submittedName>
</protein>
<sequence>MNGRFGLRAALTAVVAVTLAGLVTGCGGGGDASGPTTIRFVWWGNEDRAKVTKAAVDLFMKDNPGITVQTEYAAYDAYFQKLSTQVAGGASPDLIQLDRATLGEYQHRHVLEDLSPYMGKAVDVTGIAPALLAGGKIEGKQYAVPGGQTTQMLAYDAGVFTKAGVAPPSGPGKTWTWAQFGEGLRKVAATGVAGTTDFGWAIDWFEVWLHQHGKQLYTDDGKLGFTAADLTQFWTLTGDLRAAKAVTAPEVTTKMDGSMPNSGLVTKRAGSEINYDSSLSAYLSSYGPGIQAAPLPTDGTASGMAAMPPVTFAVAQRSAHKEAAAKLLSFLVNNPEAGKLLGVARGLPPNTAIREQVCGAAQAATKAVCDYEKSVADRIGPATGLWPTGSAAVKRDFQRVYDDVIFGRTGVADGAARAVQTAQQSLGS</sequence>
<evidence type="ECO:0000256" key="1">
    <source>
        <dbReference type="SAM" id="SignalP"/>
    </source>
</evidence>
<dbReference type="InterPro" id="IPR050490">
    <property type="entry name" value="Bact_solute-bd_prot1"/>
</dbReference>
<keyword evidence="1" id="KW-0732">Signal</keyword>
<name>A0A0H3DG83_AMYMU</name>
<dbReference type="PROSITE" id="PS51257">
    <property type="entry name" value="PROKAR_LIPOPROTEIN"/>
    <property type="match status" value="1"/>
</dbReference>